<dbReference type="SUPFAM" id="SSF52058">
    <property type="entry name" value="L domain-like"/>
    <property type="match status" value="1"/>
</dbReference>
<dbReference type="PANTHER" id="PTHR45973">
    <property type="entry name" value="PROTEIN PHOSPHATASE 1 REGULATORY SUBUNIT SDS22-RELATED"/>
    <property type="match status" value="1"/>
</dbReference>
<evidence type="ECO:0000256" key="12">
    <source>
        <dbReference type="ARBA" id="ARBA00059806"/>
    </source>
</evidence>
<dbReference type="FunFam" id="3.80.10.10:FF:000292">
    <property type="entry name" value="Dynein regulatory complex subunit 3"/>
    <property type="match status" value="1"/>
</dbReference>
<feature type="coiled-coil region" evidence="15">
    <location>
        <begin position="208"/>
        <end position="242"/>
    </location>
</feature>
<evidence type="ECO:0000256" key="3">
    <source>
        <dbReference type="ARBA" id="ARBA00022614"/>
    </source>
</evidence>
<reference evidence="16" key="2">
    <citation type="submission" date="2025-08" db="UniProtKB">
        <authorList>
            <consortium name="Ensembl"/>
        </authorList>
    </citation>
    <scope>IDENTIFICATION</scope>
</reference>
<keyword evidence="9" id="KW-0966">Cell projection</keyword>
<evidence type="ECO:0000256" key="7">
    <source>
        <dbReference type="ARBA" id="ARBA00023069"/>
    </source>
</evidence>
<evidence type="ECO:0000256" key="11">
    <source>
        <dbReference type="ARBA" id="ARBA00040950"/>
    </source>
</evidence>
<comment type="similarity">
    <text evidence="10">Belongs to the DRC3 family.</text>
</comment>
<feature type="coiled-coil region" evidence="15">
    <location>
        <begin position="336"/>
        <end position="392"/>
    </location>
</feature>
<evidence type="ECO:0000256" key="2">
    <source>
        <dbReference type="ARBA" id="ARBA00022490"/>
    </source>
</evidence>
<keyword evidence="6 15" id="KW-0175">Coiled coil</keyword>
<keyword evidence="8" id="KW-0206">Cytoskeleton</keyword>
<keyword evidence="5" id="KW-0282">Flagellum</keyword>
<comment type="subunit">
    <text evidence="13">Component of the nexin-dynein regulatory complex (N-DRC). Interacts with DRC1. Interacts with TCTE1/DRC5. Interacts with DRC7.</text>
</comment>
<name>A0A8C2RFV3_CAPHI</name>
<keyword evidence="3" id="KW-0433">Leucine-rich repeat</keyword>
<dbReference type="SMART" id="SM00365">
    <property type="entry name" value="LRR_SD22"/>
    <property type="match status" value="4"/>
</dbReference>
<evidence type="ECO:0000313" key="16">
    <source>
        <dbReference type="Ensembl" id="ENSCHIP00010028453.1"/>
    </source>
</evidence>
<evidence type="ECO:0000256" key="9">
    <source>
        <dbReference type="ARBA" id="ARBA00023273"/>
    </source>
</evidence>
<dbReference type="AlphaFoldDB" id="A0A8C2RFV3"/>
<sequence length="452" mass="52422">MNRLYDMEPRVMDDEMLKLAVGEQGPREEAGQLAKQEGILFKDVLSLQLDFQNILRIDNLWQFESLQKLQLDNNIIEKIEGLENLTHLVWLDLSFNNIEAIEGLDTLVNLEDLSLFNNRISKIDSLDALVKLQVLSLGNNHIGNLMNVIYLRRFKALRTLSLSGNPVAEDEDYKMFICAYLPDLVYLDFRRLDDHMKELAEMKHQYSIDELKHRENLVQARLEDEQARREELEEHKAAFVEQLNGTFLFDSMYTEDVEGSKLSHLPGVGELLEAYKDKFVIICLNIFEYGLKQQEKRKAELDNFMECVQEAIQENQEQGKLKIAKFEEKHLVSLNAIREESELSNIEAKIVQYSEDITELFNVLMTLEMQLMEQLEETINMFERNIIDLVGLFVENVQSLMAQCRDLENHHHEKLLEIAINILEKIVKGEMDEDLPDDVRSPAFPKGGSGTL</sequence>
<dbReference type="Ensembl" id="ENSCHIT00010040138.1">
    <property type="protein sequence ID" value="ENSCHIP00010028453.1"/>
    <property type="gene ID" value="ENSCHIG00010021043.1"/>
</dbReference>
<evidence type="ECO:0000256" key="6">
    <source>
        <dbReference type="ARBA" id="ARBA00023054"/>
    </source>
</evidence>
<dbReference type="PROSITE" id="PS51450">
    <property type="entry name" value="LRR"/>
    <property type="match status" value="4"/>
</dbReference>
<evidence type="ECO:0000256" key="8">
    <source>
        <dbReference type="ARBA" id="ARBA00023212"/>
    </source>
</evidence>
<evidence type="ECO:0000256" key="5">
    <source>
        <dbReference type="ARBA" id="ARBA00022846"/>
    </source>
</evidence>
<accession>A0A8C2RFV3</accession>
<dbReference type="GO" id="GO:0005929">
    <property type="term" value="C:cilium"/>
    <property type="evidence" value="ECO:0007669"/>
    <property type="project" value="TreeGrafter"/>
</dbReference>
<reference evidence="16" key="1">
    <citation type="submission" date="2019-03" db="EMBL/GenBank/DDBJ databases">
        <title>Genome sequencing and reference-guided assembly of Black Bengal Goat (Capra hircus).</title>
        <authorList>
            <person name="Siddiki A.Z."/>
            <person name="Baten A."/>
            <person name="Billah M."/>
            <person name="Alam M.A.U."/>
            <person name="Shawrob K.S.M."/>
            <person name="Saha S."/>
            <person name="Chowdhury M."/>
            <person name="Rahman A.H."/>
            <person name="Stear M."/>
            <person name="Miah G."/>
            <person name="Das G.B."/>
            <person name="Hossain M.M."/>
            <person name="Kumkum M."/>
            <person name="Islam M.S."/>
            <person name="Mollah A.M."/>
            <person name="Ahsan A."/>
            <person name="Tusar F."/>
            <person name="Khan M.K.I."/>
        </authorList>
    </citation>
    <scope>NUCLEOTIDE SEQUENCE [LARGE SCALE GENOMIC DNA]</scope>
</reference>
<organism evidence="16">
    <name type="scientific">Capra hircus</name>
    <name type="common">Goat</name>
    <dbReference type="NCBI Taxonomy" id="9925"/>
    <lineage>
        <taxon>Eukaryota</taxon>
        <taxon>Metazoa</taxon>
        <taxon>Chordata</taxon>
        <taxon>Craniata</taxon>
        <taxon>Vertebrata</taxon>
        <taxon>Euteleostomi</taxon>
        <taxon>Mammalia</taxon>
        <taxon>Eutheria</taxon>
        <taxon>Laurasiatheria</taxon>
        <taxon>Artiodactyla</taxon>
        <taxon>Ruminantia</taxon>
        <taxon>Pecora</taxon>
        <taxon>Bovidae</taxon>
        <taxon>Caprinae</taxon>
        <taxon>Capra</taxon>
    </lineage>
</organism>
<dbReference type="PANTHER" id="PTHR45973:SF12">
    <property type="entry name" value="DYNEIN REGULATORY COMPLEX SUBUNIT 3"/>
    <property type="match status" value="1"/>
</dbReference>
<keyword evidence="2" id="KW-0963">Cytoplasm</keyword>
<dbReference type="Gene3D" id="3.80.10.10">
    <property type="entry name" value="Ribonuclease Inhibitor"/>
    <property type="match status" value="1"/>
</dbReference>
<evidence type="ECO:0000256" key="4">
    <source>
        <dbReference type="ARBA" id="ARBA00022737"/>
    </source>
</evidence>
<dbReference type="InterPro" id="IPR050576">
    <property type="entry name" value="Cilia_flagella_integrity"/>
</dbReference>
<dbReference type="InterPro" id="IPR001611">
    <property type="entry name" value="Leu-rich_rpt"/>
</dbReference>
<comment type="subcellular location">
    <subcellularLocation>
        <location evidence="1">Cytoplasm</location>
        <location evidence="1">Cytoskeleton</location>
        <location evidence="1">Flagellum axoneme</location>
    </subcellularLocation>
</comment>
<evidence type="ECO:0000256" key="10">
    <source>
        <dbReference type="ARBA" id="ARBA00038378"/>
    </source>
</evidence>
<keyword evidence="7" id="KW-0969">Cilium</keyword>
<evidence type="ECO:0000256" key="14">
    <source>
        <dbReference type="ARBA" id="ARBA00075017"/>
    </source>
</evidence>
<dbReference type="InterPro" id="IPR032675">
    <property type="entry name" value="LRR_dom_sf"/>
</dbReference>
<keyword evidence="4" id="KW-0677">Repeat</keyword>
<evidence type="ECO:0000256" key="15">
    <source>
        <dbReference type="SAM" id="Coils"/>
    </source>
</evidence>
<evidence type="ECO:0000256" key="13">
    <source>
        <dbReference type="ARBA" id="ARBA00063302"/>
    </source>
</evidence>
<protein>
    <recommendedName>
        <fullName evidence="11">Dynein regulatory complex subunit 3</fullName>
    </recommendedName>
    <alternativeName>
        <fullName evidence="14">Leucine-rich repeat-containing protein 48</fullName>
    </alternativeName>
</protein>
<dbReference type="Pfam" id="PF14580">
    <property type="entry name" value="LRR_9"/>
    <property type="match status" value="1"/>
</dbReference>
<evidence type="ECO:0000256" key="1">
    <source>
        <dbReference type="ARBA" id="ARBA00004611"/>
    </source>
</evidence>
<proteinExistence type="inferred from homology"/>
<comment type="function">
    <text evidence="12">Component of the nexin-dynein regulatory complex (N-DRC) a key regulator of ciliary/flagellar motility which maintains the alignment and integrity of the distal axoneme and regulates microtubule sliding in motile axonemes.</text>
</comment>